<keyword evidence="13" id="KW-0808">Transferase</keyword>
<evidence type="ECO:0000256" key="3">
    <source>
        <dbReference type="ARBA" id="ARBA00022614"/>
    </source>
</evidence>
<dbReference type="PANTHER" id="PTHR48053:SF139">
    <property type="entry name" value="LRR RECEPTOR-LIKE KINASE FAMILY PROTEIN"/>
    <property type="match status" value="1"/>
</dbReference>
<gene>
    <name evidence="13" type="ORF">Pyn_09685</name>
</gene>
<keyword evidence="4" id="KW-0812">Transmembrane</keyword>
<dbReference type="InterPro" id="IPR001611">
    <property type="entry name" value="Leu-rich_rpt"/>
</dbReference>
<dbReference type="GO" id="GO:0016301">
    <property type="term" value="F:kinase activity"/>
    <property type="evidence" value="ECO:0007669"/>
    <property type="project" value="UniProtKB-KW"/>
</dbReference>
<dbReference type="STRING" id="2094558.A0A314XTU3"/>
<evidence type="ECO:0000256" key="4">
    <source>
        <dbReference type="ARBA" id="ARBA00022692"/>
    </source>
</evidence>
<keyword evidence="5" id="KW-0732">Signal</keyword>
<dbReference type="SUPFAM" id="SSF56112">
    <property type="entry name" value="Protein kinase-like (PK-like)"/>
    <property type="match status" value="1"/>
</dbReference>
<organism evidence="13 14">
    <name type="scientific">Prunus yedoensis var. nudiflora</name>
    <dbReference type="NCBI Taxonomy" id="2094558"/>
    <lineage>
        <taxon>Eukaryota</taxon>
        <taxon>Viridiplantae</taxon>
        <taxon>Streptophyta</taxon>
        <taxon>Embryophyta</taxon>
        <taxon>Tracheophyta</taxon>
        <taxon>Spermatophyta</taxon>
        <taxon>Magnoliopsida</taxon>
        <taxon>eudicotyledons</taxon>
        <taxon>Gunneridae</taxon>
        <taxon>Pentapetalae</taxon>
        <taxon>rosids</taxon>
        <taxon>fabids</taxon>
        <taxon>Rosales</taxon>
        <taxon>Rosaceae</taxon>
        <taxon>Amygdaloideae</taxon>
        <taxon>Amygdaleae</taxon>
        <taxon>Prunus</taxon>
    </lineage>
</organism>
<keyword evidence="6" id="KW-0677">Repeat</keyword>
<dbReference type="SMART" id="SM00369">
    <property type="entry name" value="LRR_TYP"/>
    <property type="match status" value="3"/>
</dbReference>
<dbReference type="InterPro" id="IPR011009">
    <property type="entry name" value="Kinase-like_dom_sf"/>
</dbReference>
<keyword evidence="9" id="KW-1133">Transmembrane helix</keyword>
<keyword evidence="11 13" id="KW-0675">Receptor</keyword>
<keyword evidence="14" id="KW-1185">Reference proteome</keyword>
<keyword evidence="13" id="KW-0418">Kinase</keyword>
<reference evidence="13 14" key="1">
    <citation type="submission" date="2018-02" db="EMBL/GenBank/DDBJ databases">
        <title>Draft genome of wild Prunus yedoensis var. nudiflora.</title>
        <authorList>
            <person name="Baek S."/>
            <person name="Kim J.-H."/>
            <person name="Choi K."/>
            <person name="Kim G.-B."/>
            <person name="Cho A."/>
            <person name="Jang H."/>
            <person name="Shin C.-H."/>
            <person name="Yu H.-J."/>
            <person name="Mun J.-H."/>
        </authorList>
    </citation>
    <scope>NUCLEOTIDE SEQUENCE [LARGE SCALE GENOMIC DNA]</scope>
    <source>
        <strain evidence="14">cv. Jeju island</strain>
        <tissue evidence="13">Leaf</tissue>
    </source>
</reference>
<evidence type="ECO:0000256" key="9">
    <source>
        <dbReference type="ARBA" id="ARBA00022989"/>
    </source>
</evidence>
<dbReference type="EMBL" id="PJQY01002149">
    <property type="protein sequence ID" value="PQP96076.1"/>
    <property type="molecule type" value="Genomic_DNA"/>
</dbReference>
<dbReference type="Gene3D" id="3.80.10.10">
    <property type="entry name" value="Ribonuclease Inhibitor"/>
    <property type="match status" value="1"/>
</dbReference>
<evidence type="ECO:0000256" key="6">
    <source>
        <dbReference type="ARBA" id="ARBA00022737"/>
    </source>
</evidence>
<accession>A0A314XTU3</accession>
<dbReference type="OrthoDB" id="544346at2759"/>
<evidence type="ECO:0000256" key="11">
    <source>
        <dbReference type="ARBA" id="ARBA00023170"/>
    </source>
</evidence>
<keyword evidence="7" id="KW-0547">Nucleotide-binding</keyword>
<keyword evidence="12" id="KW-0325">Glycoprotein</keyword>
<protein>
    <submittedName>
        <fullName evidence="13">Putative LRR receptor-like serine/threonine-protein kinase</fullName>
    </submittedName>
</protein>
<dbReference type="InterPro" id="IPR003591">
    <property type="entry name" value="Leu-rich_rpt_typical-subtyp"/>
</dbReference>
<dbReference type="FunFam" id="3.80.10.10:FF:000111">
    <property type="entry name" value="LRR receptor-like serine/threonine-protein kinase ERECTA"/>
    <property type="match status" value="1"/>
</dbReference>
<comment type="subcellular location">
    <subcellularLocation>
        <location evidence="1">Membrane</location>
        <topology evidence="1">Single-pass type I membrane protein</topology>
    </subcellularLocation>
</comment>
<keyword evidence="8" id="KW-0067">ATP-binding</keyword>
<evidence type="ECO:0000313" key="13">
    <source>
        <dbReference type="EMBL" id="PQP96076.1"/>
    </source>
</evidence>
<keyword evidence="10" id="KW-0472">Membrane</keyword>
<evidence type="ECO:0000256" key="10">
    <source>
        <dbReference type="ARBA" id="ARBA00023136"/>
    </source>
</evidence>
<evidence type="ECO:0000256" key="8">
    <source>
        <dbReference type="ARBA" id="ARBA00022840"/>
    </source>
</evidence>
<evidence type="ECO:0000256" key="5">
    <source>
        <dbReference type="ARBA" id="ARBA00022729"/>
    </source>
</evidence>
<dbReference type="Gene3D" id="3.30.200.20">
    <property type="entry name" value="Phosphorylase Kinase, domain 1"/>
    <property type="match status" value="1"/>
</dbReference>
<dbReference type="Pfam" id="PF00560">
    <property type="entry name" value="LRR_1"/>
    <property type="match status" value="2"/>
</dbReference>
<dbReference type="GO" id="GO:0005524">
    <property type="term" value="F:ATP binding"/>
    <property type="evidence" value="ECO:0007669"/>
    <property type="project" value="UniProtKB-KW"/>
</dbReference>
<dbReference type="SUPFAM" id="SSF52058">
    <property type="entry name" value="L domain-like"/>
    <property type="match status" value="1"/>
</dbReference>
<sequence>MLNGNQLWGPIPSEFGSLTDIEYLDLSTNKFSESIPGIFGNLLNLYYLNLSNNKFGHEIPFQLGKLVHMSQLDLSHNSLEGKIPSEMSSMQSLEKLNISHNNLSGLIPTNFDGMHGLYDIDITYNQLQGPIPNNKAFQNARVEENDGLCGNVGGLKPCNHSVEYKQTSKLAKMYGDIMKATNVFDVIYCIGMGGQGSVYKAKLPSGSIVEVKKFHQELDGEEASQAGGMLSFQTASSYGGLDDITLEQLITI</sequence>
<dbReference type="InterPro" id="IPR051716">
    <property type="entry name" value="Plant_RL_S/T_kinase"/>
</dbReference>
<dbReference type="GO" id="GO:0016020">
    <property type="term" value="C:membrane"/>
    <property type="evidence" value="ECO:0007669"/>
    <property type="project" value="UniProtKB-SubCell"/>
</dbReference>
<dbReference type="Proteomes" id="UP000250321">
    <property type="component" value="Unassembled WGS sequence"/>
</dbReference>
<name>A0A314XTU3_PRUYE</name>
<comment type="similarity">
    <text evidence="2">Belongs to the RLP family.</text>
</comment>
<dbReference type="PANTHER" id="PTHR48053">
    <property type="entry name" value="LEUCINE RICH REPEAT FAMILY PROTEIN, EXPRESSED"/>
    <property type="match status" value="1"/>
</dbReference>
<evidence type="ECO:0000256" key="7">
    <source>
        <dbReference type="ARBA" id="ARBA00022741"/>
    </source>
</evidence>
<evidence type="ECO:0000256" key="2">
    <source>
        <dbReference type="ARBA" id="ARBA00009592"/>
    </source>
</evidence>
<dbReference type="AlphaFoldDB" id="A0A314XTU3"/>
<dbReference type="Pfam" id="PF13855">
    <property type="entry name" value="LRR_8"/>
    <property type="match status" value="1"/>
</dbReference>
<dbReference type="InterPro" id="IPR032675">
    <property type="entry name" value="LRR_dom_sf"/>
</dbReference>
<comment type="caution">
    <text evidence="13">The sequence shown here is derived from an EMBL/GenBank/DDBJ whole genome shotgun (WGS) entry which is preliminary data.</text>
</comment>
<evidence type="ECO:0000256" key="12">
    <source>
        <dbReference type="ARBA" id="ARBA00023180"/>
    </source>
</evidence>
<keyword evidence="3" id="KW-0433">Leucine-rich repeat</keyword>
<evidence type="ECO:0000313" key="14">
    <source>
        <dbReference type="Proteomes" id="UP000250321"/>
    </source>
</evidence>
<proteinExistence type="inferred from homology"/>
<dbReference type="PRINTS" id="PR00019">
    <property type="entry name" value="LEURICHRPT"/>
</dbReference>
<evidence type="ECO:0000256" key="1">
    <source>
        <dbReference type="ARBA" id="ARBA00004479"/>
    </source>
</evidence>